<evidence type="ECO:0000256" key="2">
    <source>
        <dbReference type="ARBA" id="ARBA00022679"/>
    </source>
</evidence>
<evidence type="ECO:0000256" key="6">
    <source>
        <dbReference type="ARBA" id="ARBA00023136"/>
    </source>
</evidence>
<dbReference type="InterPro" id="IPR005331">
    <property type="entry name" value="Sulfotransferase"/>
</dbReference>
<organism evidence="8 9">
    <name type="scientific">Haloferula rosea</name>
    <dbReference type="NCBI Taxonomy" id="490093"/>
    <lineage>
        <taxon>Bacteria</taxon>
        <taxon>Pseudomonadati</taxon>
        <taxon>Verrucomicrobiota</taxon>
        <taxon>Verrucomicrobiia</taxon>
        <taxon>Verrucomicrobiales</taxon>
        <taxon>Verrucomicrobiaceae</taxon>
        <taxon>Haloferula</taxon>
    </lineage>
</organism>
<dbReference type="SUPFAM" id="SSF52540">
    <property type="entry name" value="P-loop containing nucleoside triphosphate hydrolases"/>
    <property type="match status" value="1"/>
</dbReference>
<keyword evidence="4" id="KW-1133">Transmembrane helix</keyword>
<dbReference type="PANTHER" id="PTHR12137">
    <property type="entry name" value="CARBOHYDRATE SULFOTRANSFERASE"/>
    <property type="match status" value="1"/>
</dbReference>
<comment type="caution">
    <text evidence="8">The sequence shown here is derived from an EMBL/GenBank/DDBJ whole genome shotgun (WGS) entry which is preliminary data.</text>
</comment>
<dbReference type="InterPro" id="IPR018011">
    <property type="entry name" value="Carb_sulfotrans_8-10"/>
</dbReference>
<gene>
    <name evidence="8" type="ORF">JIN81_12350</name>
</gene>
<dbReference type="AlphaFoldDB" id="A0A934RBW7"/>
<evidence type="ECO:0000256" key="7">
    <source>
        <dbReference type="ARBA" id="ARBA00023180"/>
    </source>
</evidence>
<keyword evidence="3" id="KW-0812">Transmembrane</keyword>
<sequence length="246" mass="28647">MRMDKLRLLAEAVSKSWERRAPRPFICESLKLLYYVVPKAASSTVRRYLIEHGYPERRPSQLTHDHVQHFQFPRVTQREARDLVESGYRTFTVVRNPYERIVSCYRDKIVGAGSAPGPSAGFLRYNSLTGRPMFRNDMTLLEFLQIISRLPDFASDAHFRCQRTFVPVEQGEVRLDRIIQLERFSEAFPEFLVWAGLPEWQANRENPTKRSSGLLAENPGAVELIRERYASCFRLFGYDLEEVPDV</sequence>
<dbReference type="Proteomes" id="UP000658278">
    <property type="component" value="Unassembled WGS sequence"/>
</dbReference>
<dbReference type="EMBL" id="JAENII010000009">
    <property type="protein sequence ID" value="MBK1827813.1"/>
    <property type="molecule type" value="Genomic_DNA"/>
</dbReference>
<dbReference type="InterPro" id="IPR027417">
    <property type="entry name" value="P-loop_NTPase"/>
</dbReference>
<evidence type="ECO:0000313" key="8">
    <source>
        <dbReference type="EMBL" id="MBK1827813.1"/>
    </source>
</evidence>
<keyword evidence="9" id="KW-1185">Reference proteome</keyword>
<dbReference type="GO" id="GO:0016020">
    <property type="term" value="C:membrane"/>
    <property type="evidence" value="ECO:0007669"/>
    <property type="project" value="InterPro"/>
</dbReference>
<name>A0A934RBW7_9BACT</name>
<dbReference type="PANTHER" id="PTHR12137:SF54">
    <property type="entry name" value="CARBOHYDRATE SULFOTRANSFERASE"/>
    <property type="match status" value="1"/>
</dbReference>
<dbReference type="Pfam" id="PF03567">
    <property type="entry name" value="Sulfotransfer_2"/>
    <property type="match status" value="1"/>
</dbReference>
<accession>A0A934RBW7</accession>
<comment type="subcellular location">
    <subcellularLocation>
        <location evidence="1">Golgi apparatus membrane</location>
        <topology evidence="1">Single-pass type II membrane protein</topology>
    </subcellularLocation>
</comment>
<proteinExistence type="predicted"/>
<evidence type="ECO:0000256" key="4">
    <source>
        <dbReference type="ARBA" id="ARBA00022989"/>
    </source>
</evidence>
<dbReference type="Gene3D" id="3.40.50.300">
    <property type="entry name" value="P-loop containing nucleotide triphosphate hydrolases"/>
    <property type="match status" value="1"/>
</dbReference>
<protein>
    <submittedName>
        <fullName evidence="8">Sulfotransferase family 2 domain-containing protein</fullName>
    </submittedName>
</protein>
<keyword evidence="5" id="KW-0333">Golgi apparatus</keyword>
<dbReference type="GO" id="GO:0008146">
    <property type="term" value="F:sulfotransferase activity"/>
    <property type="evidence" value="ECO:0007669"/>
    <property type="project" value="InterPro"/>
</dbReference>
<keyword evidence="7" id="KW-0325">Glycoprotein</keyword>
<keyword evidence="2" id="KW-0808">Transferase</keyword>
<evidence type="ECO:0000256" key="3">
    <source>
        <dbReference type="ARBA" id="ARBA00022692"/>
    </source>
</evidence>
<evidence type="ECO:0000256" key="1">
    <source>
        <dbReference type="ARBA" id="ARBA00004323"/>
    </source>
</evidence>
<dbReference type="GO" id="GO:0016051">
    <property type="term" value="P:carbohydrate biosynthetic process"/>
    <property type="evidence" value="ECO:0007669"/>
    <property type="project" value="InterPro"/>
</dbReference>
<reference evidence="8" key="1">
    <citation type="submission" date="2021-01" db="EMBL/GenBank/DDBJ databases">
        <title>Modified the classification status of verrucomicrobia.</title>
        <authorList>
            <person name="Feng X."/>
        </authorList>
    </citation>
    <scope>NUCLEOTIDE SEQUENCE</scope>
    <source>
        <strain evidence="8">KCTC 22201</strain>
    </source>
</reference>
<evidence type="ECO:0000313" key="9">
    <source>
        <dbReference type="Proteomes" id="UP000658278"/>
    </source>
</evidence>
<evidence type="ECO:0000256" key="5">
    <source>
        <dbReference type="ARBA" id="ARBA00023034"/>
    </source>
</evidence>
<keyword evidence="6" id="KW-0472">Membrane</keyword>